<organism evidence="7 8">
    <name type="scientific">Salinibacter ruber</name>
    <dbReference type="NCBI Taxonomy" id="146919"/>
    <lineage>
        <taxon>Bacteria</taxon>
        <taxon>Pseudomonadati</taxon>
        <taxon>Rhodothermota</taxon>
        <taxon>Rhodothermia</taxon>
        <taxon>Rhodothermales</taxon>
        <taxon>Salinibacteraceae</taxon>
        <taxon>Salinibacter</taxon>
    </lineage>
</organism>
<name>A0A9X2Q1M0_9BACT</name>
<evidence type="ECO:0000259" key="6">
    <source>
        <dbReference type="PROSITE" id="PS51900"/>
    </source>
</evidence>
<sequence>MAGQDSSLNSLLTSEERAQVDEFFFDRSDLASTTAETYSASWWDFLTWCKSHGHEAIPANPETIAEYLQDRRHYSLSTIRNRLSAISFVHGHLDLGDPTSEGRAAEVRKSITQEKREEETRSPGEQLGSRPYSPSEIIRGGLPLLRDYLAGLKEGSVEDIGEEDTGRHDRWESWRDRHEQARETWLDPLVSREKASVEAMTSEQRELIPEPAFSLSVMRDRAILLLMATASLSRPEVARIDLVDVIPDDDYLLVGVRRKNGMPDRAIRVSELDSIQVCTVRALSAWIVGAGLAGGPLFRAFDAHGNMKSSRIGLSSINLLVRNAAEVAGLDSKEWTPSQLQHTPQDPQ</sequence>
<dbReference type="GO" id="GO:0015074">
    <property type="term" value="P:DNA integration"/>
    <property type="evidence" value="ECO:0007669"/>
    <property type="project" value="UniProtKB-KW"/>
</dbReference>
<keyword evidence="2 4" id="KW-0238">DNA-binding</keyword>
<dbReference type="RefSeq" id="WP_259081139.1">
    <property type="nucleotide sequence ID" value="NZ_JANUAU010000018.1"/>
</dbReference>
<dbReference type="PROSITE" id="PS51900">
    <property type="entry name" value="CB"/>
    <property type="match status" value="1"/>
</dbReference>
<dbReference type="Proteomes" id="UP001155027">
    <property type="component" value="Unassembled WGS sequence"/>
</dbReference>
<dbReference type="InterPro" id="IPR010998">
    <property type="entry name" value="Integrase_recombinase_N"/>
</dbReference>
<dbReference type="GO" id="GO:0006310">
    <property type="term" value="P:DNA recombination"/>
    <property type="evidence" value="ECO:0007669"/>
    <property type="project" value="UniProtKB-KW"/>
</dbReference>
<evidence type="ECO:0000256" key="4">
    <source>
        <dbReference type="PROSITE-ProRule" id="PRU01248"/>
    </source>
</evidence>
<feature type="region of interest" description="Disordered" evidence="5">
    <location>
        <begin position="95"/>
        <end position="133"/>
    </location>
</feature>
<dbReference type="InterPro" id="IPR044068">
    <property type="entry name" value="CB"/>
</dbReference>
<evidence type="ECO:0000256" key="1">
    <source>
        <dbReference type="ARBA" id="ARBA00022908"/>
    </source>
</evidence>
<dbReference type="EMBL" id="JANUAU010000018">
    <property type="protein sequence ID" value="MCS3679347.1"/>
    <property type="molecule type" value="Genomic_DNA"/>
</dbReference>
<reference evidence="7" key="1">
    <citation type="submission" date="2022-08" db="EMBL/GenBank/DDBJ databases">
        <title>Genomic Encyclopedia of Type Strains, Phase V (KMG-V): Genome sequencing to study the core and pangenomes of soil and plant-associated prokaryotes.</title>
        <authorList>
            <person name="Whitman W."/>
        </authorList>
    </citation>
    <scope>NUCLEOTIDE SEQUENCE</scope>
    <source>
        <strain evidence="7">0</strain>
    </source>
</reference>
<keyword evidence="1" id="KW-0229">DNA integration</keyword>
<dbReference type="SUPFAM" id="SSF56349">
    <property type="entry name" value="DNA breaking-rejoining enzymes"/>
    <property type="match status" value="1"/>
</dbReference>
<feature type="domain" description="Core-binding (CB)" evidence="6">
    <location>
        <begin position="14"/>
        <end position="94"/>
    </location>
</feature>
<gene>
    <name evidence="7" type="ORF">GGP71_003298</name>
</gene>
<keyword evidence="3" id="KW-0233">DNA recombination</keyword>
<protein>
    <submittedName>
        <fullName evidence="7">Site-specific recombinase XerD</fullName>
    </submittedName>
</protein>
<dbReference type="AlphaFoldDB" id="A0A9X2Q1M0"/>
<evidence type="ECO:0000313" key="7">
    <source>
        <dbReference type="EMBL" id="MCS3679347.1"/>
    </source>
</evidence>
<dbReference type="InterPro" id="IPR011010">
    <property type="entry name" value="DNA_brk_join_enz"/>
</dbReference>
<evidence type="ECO:0000256" key="2">
    <source>
        <dbReference type="ARBA" id="ARBA00023125"/>
    </source>
</evidence>
<evidence type="ECO:0000313" key="8">
    <source>
        <dbReference type="Proteomes" id="UP001155027"/>
    </source>
</evidence>
<dbReference type="Gene3D" id="1.10.443.10">
    <property type="entry name" value="Intergrase catalytic core"/>
    <property type="match status" value="1"/>
</dbReference>
<dbReference type="InterPro" id="IPR013762">
    <property type="entry name" value="Integrase-like_cat_sf"/>
</dbReference>
<accession>A0A9X2Q1M0</accession>
<dbReference type="Gene3D" id="1.10.150.130">
    <property type="match status" value="1"/>
</dbReference>
<proteinExistence type="predicted"/>
<evidence type="ECO:0000256" key="3">
    <source>
        <dbReference type="ARBA" id="ARBA00023172"/>
    </source>
</evidence>
<feature type="compositionally biased region" description="Basic and acidic residues" evidence="5">
    <location>
        <begin position="103"/>
        <end position="122"/>
    </location>
</feature>
<evidence type="ECO:0000256" key="5">
    <source>
        <dbReference type="SAM" id="MobiDB-lite"/>
    </source>
</evidence>
<dbReference type="SUPFAM" id="SSF47823">
    <property type="entry name" value="lambda integrase-like, N-terminal domain"/>
    <property type="match status" value="1"/>
</dbReference>
<dbReference type="GO" id="GO:0003677">
    <property type="term" value="F:DNA binding"/>
    <property type="evidence" value="ECO:0007669"/>
    <property type="project" value="UniProtKB-UniRule"/>
</dbReference>
<comment type="caution">
    <text evidence="7">The sequence shown here is derived from an EMBL/GenBank/DDBJ whole genome shotgun (WGS) entry which is preliminary data.</text>
</comment>